<keyword evidence="1" id="KW-0472">Membrane</keyword>
<proteinExistence type="predicted"/>
<name>A0A917EI03_9STRE</name>
<accession>A0A917EI03</accession>
<evidence type="ECO:0000256" key="1">
    <source>
        <dbReference type="SAM" id="Phobius"/>
    </source>
</evidence>
<keyword evidence="1" id="KW-1133">Transmembrane helix</keyword>
<feature type="transmembrane region" description="Helical" evidence="1">
    <location>
        <begin position="12"/>
        <end position="28"/>
    </location>
</feature>
<comment type="caution">
    <text evidence="2">The sequence shown here is derived from an EMBL/GenBank/DDBJ whole genome shotgun (WGS) entry which is preliminary data.</text>
</comment>
<keyword evidence="3" id="KW-1185">Reference proteome</keyword>
<feature type="transmembrane region" description="Helical" evidence="1">
    <location>
        <begin position="40"/>
        <end position="60"/>
    </location>
</feature>
<organism evidence="2 3">
    <name type="scientific">Streptococcus himalayensis</name>
    <dbReference type="NCBI Taxonomy" id="1888195"/>
    <lineage>
        <taxon>Bacteria</taxon>
        <taxon>Bacillati</taxon>
        <taxon>Bacillota</taxon>
        <taxon>Bacilli</taxon>
        <taxon>Lactobacillales</taxon>
        <taxon>Streptococcaceae</taxon>
        <taxon>Streptococcus</taxon>
    </lineage>
</organism>
<gene>
    <name evidence="2" type="ORF">GCM10011510_18270</name>
</gene>
<sequence>MENWKKLLKKYWILGVIEVSIVVIYWIVNPVAEDSKFNIFISPEILATILVGVGAIYSWLSNKSDRERDENLNMLKDIDEIGKYYKDKPDERNINNRLQNHIDDLEQIEGYKGTFLETYLLYIKDKMDPSKNEEEQFKSSKSVIFVSDDEISSETVEKVSNFENSNRENDFSKLSLHEIKDKISKTYDTSVNNIKYSKNYIDYTQENNFKWTTWYSLRESFIKNVEDDAKLIFFTNIDGRYTGVSILGKNLKDLSQKMKYRNKKSGDPQFDFYITKNEDGSFFENRNELPLDKYGVKSIDF</sequence>
<reference evidence="2" key="2">
    <citation type="submission" date="2020-09" db="EMBL/GenBank/DDBJ databases">
        <authorList>
            <person name="Sun Q."/>
            <person name="Zhou Y."/>
        </authorList>
    </citation>
    <scope>NUCLEOTIDE SEQUENCE</scope>
    <source>
        <strain evidence="2">CGMCC 1.15533</strain>
    </source>
</reference>
<keyword evidence="1" id="KW-0812">Transmembrane</keyword>
<evidence type="ECO:0000313" key="2">
    <source>
        <dbReference type="EMBL" id="GGE37295.1"/>
    </source>
</evidence>
<reference evidence="2" key="1">
    <citation type="journal article" date="2014" name="Int. J. Syst. Evol. Microbiol.">
        <title>Complete genome sequence of Corynebacterium casei LMG S-19264T (=DSM 44701T), isolated from a smear-ripened cheese.</title>
        <authorList>
            <consortium name="US DOE Joint Genome Institute (JGI-PGF)"/>
            <person name="Walter F."/>
            <person name="Albersmeier A."/>
            <person name="Kalinowski J."/>
            <person name="Ruckert C."/>
        </authorList>
    </citation>
    <scope>NUCLEOTIDE SEQUENCE</scope>
    <source>
        <strain evidence="2">CGMCC 1.15533</strain>
    </source>
</reference>
<protein>
    <submittedName>
        <fullName evidence="2">Uncharacterized protein</fullName>
    </submittedName>
</protein>
<dbReference type="Proteomes" id="UP000660801">
    <property type="component" value="Unassembled WGS sequence"/>
</dbReference>
<dbReference type="AlphaFoldDB" id="A0A917EI03"/>
<dbReference type="EMBL" id="BMJN01000046">
    <property type="protein sequence ID" value="GGE37295.1"/>
    <property type="molecule type" value="Genomic_DNA"/>
</dbReference>
<evidence type="ECO:0000313" key="3">
    <source>
        <dbReference type="Proteomes" id="UP000660801"/>
    </source>
</evidence>
<dbReference type="RefSeq" id="WP_068989077.1">
    <property type="nucleotide sequence ID" value="NZ_BMJN01000046.1"/>
</dbReference>